<dbReference type="Gene3D" id="3.40.50.1240">
    <property type="entry name" value="Phosphoglycerate mutase-like"/>
    <property type="match status" value="1"/>
</dbReference>
<proteinExistence type="predicted"/>
<dbReference type="Pfam" id="PF00300">
    <property type="entry name" value="His_Phos_1"/>
    <property type="match status" value="1"/>
</dbReference>
<sequence>MRLHIIRHGDPDYLNDDLTDLGKIEAQALAVRMERLPLVRIFSSPMGRAQATARYTAEIKGLPVQTLEWIREMGELKSSPLSSALPDPVVIWNLPGHQLRRAEGVKDNQGTHSDLFPQPQTANRFRELRNGWIEWLRQSHIQMTDEGWTTDIPHLGNDVAIFCHHGAGLALLSMIMDIPVAALWRSVWLPPTSVSTVLMEQYDKHRVNPRLVCIGDTSHLSSQGLNTNTSGLLYNFQ</sequence>
<dbReference type="RefSeq" id="WP_377564994.1">
    <property type="nucleotide sequence ID" value="NZ_JBHTJZ010000021.1"/>
</dbReference>
<dbReference type="SMART" id="SM00855">
    <property type="entry name" value="PGAM"/>
    <property type="match status" value="1"/>
</dbReference>
<dbReference type="EMBL" id="JBHTJZ010000021">
    <property type="protein sequence ID" value="MFD0960487.1"/>
    <property type="molecule type" value="Genomic_DNA"/>
</dbReference>
<keyword evidence="2" id="KW-1185">Reference proteome</keyword>
<dbReference type="CDD" id="cd07067">
    <property type="entry name" value="HP_PGM_like"/>
    <property type="match status" value="1"/>
</dbReference>
<organism evidence="1 2">
    <name type="scientific">Paenibacillus chungangensis</name>
    <dbReference type="NCBI Taxonomy" id="696535"/>
    <lineage>
        <taxon>Bacteria</taxon>
        <taxon>Bacillati</taxon>
        <taxon>Bacillota</taxon>
        <taxon>Bacilli</taxon>
        <taxon>Bacillales</taxon>
        <taxon>Paenibacillaceae</taxon>
        <taxon>Paenibacillus</taxon>
    </lineage>
</organism>
<gene>
    <name evidence="1" type="ORF">ACFQ2I_13925</name>
</gene>
<comment type="caution">
    <text evidence="1">The sequence shown here is derived from an EMBL/GenBank/DDBJ whole genome shotgun (WGS) entry which is preliminary data.</text>
</comment>
<dbReference type="InterPro" id="IPR029033">
    <property type="entry name" value="His_PPase_superfam"/>
</dbReference>
<evidence type="ECO:0000313" key="2">
    <source>
        <dbReference type="Proteomes" id="UP001596989"/>
    </source>
</evidence>
<evidence type="ECO:0000313" key="1">
    <source>
        <dbReference type="EMBL" id="MFD0960487.1"/>
    </source>
</evidence>
<accession>A0ABW3HSX1</accession>
<dbReference type="SUPFAM" id="SSF53254">
    <property type="entry name" value="Phosphoglycerate mutase-like"/>
    <property type="match status" value="1"/>
</dbReference>
<dbReference type="Proteomes" id="UP001596989">
    <property type="component" value="Unassembled WGS sequence"/>
</dbReference>
<dbReference type="InterPro" id="IPR013078">
    <property type="entry name" value="His_Pase_superF_clade-1"/>
</dbReference>
<reference evidence="2" key="1">
    <citation type="journal article" date="2019" name="Int. J. Syst. Evol. Microbiol.">
        <title>The Global Catalogue of Microorganisms (GCM) 10K type strain sequencing project: providing services to taxonomists for standard genome sequencing and annotation.</title>
        <authorList>
            <consortium name="The Broad Institute Genomics Platform"/>
            <consortium name="The Broad Institute Genome Sequencing Center for Infectious Disease"/>
            <person name="Wu L."/>
            <person name="Ma J."/>
        </authorList>
    </citation>
    <scope>NUCLEOTIDE SEQUENCE [LARGE SCALE GENOMIC DNA]</scope>
    <source>
        <strain evidence="2">CCUG 59129</strain>
    </source>
</reference>
<name>A0ABW3HSX1_9BACL</name>
<protein>
    <submittedName>
        <fullName evidence="1">Histidine phosphatase family protein</fullName>
    </submittedName>
</protein>